<keyword evidence="3" id="KW-1185">Reference proteome</keyword>
<feature type="region of interest" description="Disordered" evidence="1">
    <location>
        <begin position="1"/>
        <end position="60"/>
    </location>
</feature>
<evidence type="ECO:0000313" key="3">
    <source>
        <dbReference type="Proteomes" id="UP000275267"/>
    </source>
</evidence>
<comment type="caution">
    <text evidence="2">The sequence shown here is derived from an EMBL/GenBank/DDBJ whole genome shotgun (WGS) entry which is preliminary data.</text>
</comment>
<organism evidence="2 3">
    <name type="scientific">Panicum miliaceum</name>
    <name type="common">Proso millet</name>
    <name type="synonym">Broomcorn millet</name>
    <dbReference type="NCBI Taxonomy" id="4540"/>
    <lineage>
        <taxon>Eukaryota</taxon>
        <taxon>Viridiplantae</taxon>
        <taxon>Streptophyta</taxon>
        <taxon>Embryophyta</taxon>
        <taxon>Tracheophyta</taxon>
        <taxon>Spermatophyta</taxon>
        <taxon>Magnoliopsida</taxon>
        <taxon>Liliopsida</taxon>
        <taxon>Poales</taxon>
        <taxon>Poaceae</taxon>
        <taxon>PACMAD clade</taxon>
        <taxon>Panicoideae</taxon>
        <taxon>Panicodae</taxon>
        <taxon>Paniceae</taxon>
        <taxon>Panicinae</taxon>
        <taxon>Panicum</taxon>
        <taxon>Panicum sect. Panicum</taxon>
    </lineage>
</organism>
<evidence type="ECO:0000313" key="2">
    <source>
        <dbReference type="EMBL" id="RLM54841.1"/>
    </source>
</evidence>
<sequence length="223" mass="24221">MVKCERAAGRGAGSPPEREPPLEPEEEEKLFQSEPWSCPPLFLRRHPSPTLRGVASKEHALPRPRRRLTVDLGESWLLLRVQGVAGQGPGHAADVALLHALEQPRRGRLARAISLRATPRAGSGSSRSGRRWRRAGGAAAGRGDGGRRRRSRGGEGRRRRGGREQRGRERAAAGSRRGRERAAGRRERGFGFGAAGGVNEKLPSGGIFANTTALSNFFFFVSK</sequence>
<feature type="compositionally biased region" description="Basic and acidic residues" evidence="1">
    <location>
        <begin position="180"/>
        <end position="189"/>
    </location>
</feature>
<proteinExistence type="predicted"/>
<feature type="region of interest" description="Disordered" evidence="1">
    <location>
        <begin position="112"/>
        <end position="191"/>
    </location>
</feature>
<gene>
    <name evidence="2" type="ORF">C2845_PM10G02990</name>
</gene>
<protein>
    <submittedName>
        <fullName evidence="2">Uncharacterized protein</fullName>
    </submittedName>
</protein>
<feature type="compositionally biased region" description="Basic and acidic residues" evidence="1">
    <location>
        <begin position="152"/>
        <end position="171"/>
    </location>
</feature>
<name>A0A3L6PEP3_PANMI</name>
<dbReference type="EMBL" id="PQIB02000018">
    <property type="protein sequence ID" value="RLM54841.1"/>
    <property type="molecule type" value="Genomic_DNA"/>
</dbReference>
<evidence type="ECO:0000256" key="1">
    <source>
        <dbReference type="SAM" id="MobiDB-lite"/>
    </source>
</evidence>
<dbReference type="AlphaFoldDB" id="A0A3L6PEP3"/>
<dbReference type="Proteomes" id="UP000275267">
    <property type="component" value="Unassembled WGS sequence"/>
</dbReference>
<reference evidence="3" key="1">
    <citation type="journal article" date="2019" name="Nat. Commun.">
        <title>The genome of broomcorn millet.</title>
        <authorList>
            <person name="Zou C."/>
            <person name="Miki D."/>
            <person name="Li D."/>
            <person name="Tang Q."/>
            <person name="Xiao L."/>
            <person name="Rajput S."/>
            <person name="Deng P."/>
            <person name="Jia W."/>
            <person name="Huang R."/>
            <person name="Zhang M."/>
            <person name="Sun Y."/>
            <person name="Hu J."/>
            <person name="Fu X."/>
            <person name="Schnable P.S."/>
            <person name="Li F."/>
            <person name="Zhang H."/>
            <person name="Feng B."/>
            <person name="Zhu X."/>
            <person name="Liu R."/>
            <person name="Schnable J.C."/>
            <person name="Zhu J.-K."/>
            <person name="Zhang H."/>
        </authorList>
    </citation>
    <scope>NUCLEOTIDE SEQUENCE [LARGE SCALE GENOMIC DNA]</scope>
</reference>
<accession>A0A3L6PEP3</accession>